<evidence type="ECO:0000313" key="2">
    <source>
        <dbReference type="Proteomes" id="UP000823936"/>
    </source>
</evidence>
<evidence type="ECO:0000313" key="1">
    <source>
        <dbReference type="EMBL" id="HIV99400.1"/>
    </source>
</evidence>
<reference evidence="1" key="2">
    <citation type="submission" date="2021-04" db="EMBL/GenBank/DDBJ databases">
        <authorList>
            <person name="Gilroy R."/>
        </authorList>
    </citation>
    <scope>NUCLEOTIDE SEQUENCE</scope>
    <source>
        <strain evidence="1">Gambia11-129</strain>
    </source>
</reference>
<accession>A0A9D1PUD3</accession>
<evidence type="ECO:0008006" key="3">
    <source>
        <dbReference type="Google" id="ProtNLM"/>
    </source>
</evidence>
<gene>
    <name evidence="1" type="ORF">IAB12_06465</name>
</gene>
<organism evidence="1 2">
    <name type="scientific">Candidatus Ornithospirochaeta avicola</name>
    <dbReference type="NCBI Taxonomy" id="2840896"/>
    <lineage>
        <taxon>Bacteria</taxon>
        <taxon>Pseudomonadati</taxon>
        <taxon>Spirochaetota</taxon>
        <taxon>Spirochaetia</taxon>
        <taxon>Spirochaetales</taxon>
        <taxon>Spirochaetaceae</taxon>
        <taxon>Spirochaetaceae incertae sedis</taxon>
        <taxon>Candidatus Ornithospirochaeta</taxon>
    </lineage>
</organism>
<comment type="caution">
    <text evidence="1">The sequence shown here is derived from an EMBL/GenBank/DDBJ whole genome shotgun (WGS) entry which is preliminary data.</text>
</comment>
<dbReference type="AlphaFoldDB" id="A0A9D1PUD3"/>
<dbReference type="Proteomes" id="UP000823936">
    <property type="component" value="Unassembled WGS sequence"/>
</dbReference>
<sequence>MKRLFILLLSLFIAFPLFSASYSFRISASAGMRVVNIEDDWTRAQMDYLLSLDALAVRFDRHRISLPFFAGYTDKSAVDAQYNFLSPYYSLGIGLEYDYAFTDILELRNSICYIFRYYYNMNGLLNEIRLQSSIAYTFSKFFSITMPVSVSFSKDEIDFLIGLGISVNLEASR</sequence>
<protein>
    <recommendedName>
        <fullName evidence="3">Outer membrane protein beta-barrel domain-containing protein</fullName>
    </recommendedName>
</protein>
<name>A0A9D1PUD3_9SPIO</name>
<reference evidence="1" key="1">
    <citation type="journal article" date="2021" name="PeerJ">
        <title>Extensive microbial diversity within the chicken gut microbiome revealed by metagenomics and culture.</title>
        <authorList>
            <person name="Gilroy R."/>
            <person name="Ravi A."/>
            <person name="Getino M."/>
            <person name="Pursley I."/>
            <person name="Horton D.L."/>
            <person name="Alikhan N.F."/>
            <person name="Baker D."/>
            <person name="Gharbi K."/>
            <person name="Hall N."/>
            <person name="Watson M."/>
            <person name="Adriaenssens E.M."/>
            <person name="Foster-Nyarko E."/>
            <person name="Jarju S."/>
            <person name="Secka A."/>
            <person name="Antonio M."/>
            <person name="Oren A."/>
            <person name="Chaudhuri R.R."/>
            <person name="La Ragione R."/>
            <person name="Hildebrand F."/>
            <person name="Pallen M.J."/>
        </authorList>
    </citation>
    <scope>NUCLEOTIDE SEQUENCE</scope>
    <source>
        <strain evidence="1">Gambia11-129</strain>
    </source>
</reference>
<dbReference type="EMBL" id="DXHU01000023">
    <property type="protein sequence ID" value="HIV99400.1"/>
    <property type="molecule type" value="Genomic_DNA"/>
</dbReference>
<proteinExistence type="predicted"/>